<keyword evidence="6" id="KW-0833">Ubl conjugation pathway</keyword>
<dbReference type="GO" id="GO:0006508">
    <property type="term" value="P:proteolysis"/>
    <property type="evidence" value="ECO:0007669"/>
    <property type="project" value="UniProtKB-KW"/>
</dbReference>
<dbReference type="SUPFAM" id="SSF54001">
    <property type="entry name" value="Cysteine proteinases"/>
    <property type="match status" value="1"/>
</dbReference>
<dbReference type="InterPro" id="IPR050164">
    <property type="entry name" value="Peptidase_C19"/>
</dbReference>
<feature type="domain" description="USP" evidence="7">
    <location>
        <begin position="159"/>
        <end position="484"/>
    </location>
</feature>
<dbReference type="GO" id="GO:0005829">
    <property type="term" value="C:cytosol"/>
    <property type="evidence" value="ECO:0007669"/>
    <property type="project" value="TreeGrafter"/>
</dbReference>
<evidence type="ECO:0000256" key="2">
    <source>
        <dbReference type="ARBA" id="ARBA00022723"/>
    </source>
</evidence>
<keyword evidence="10" id="KW-1185">Reference proteome</keyword>
<keyword evidence="3 5" id="KW-0863">Zinc-finger</keyword>
<name>A0AAV4S2P7_CAEEX</name>
<dbReference type="InterPro" id="IPR018200">
    <property type="entry name" value="USP_CS"/>
</dbReference>
<keyword evidence="6" id="KW-0788">Thiol protease</keyword>
<protein>
    <recommendedName>
        <fullName evidence="6">Ubiquitin carboxyl-terminal hydrolase</fullName>
        <ecNumber evidence="6">3.4.19.12</ecNumber>
    </recommendedName>
</protein>
<proteinExistence type="inferred from homology"/>
<dbReference type="GO" id="GO:0008270">
    <property type="term" value="F:zinc ion binding"/>
    <property type="evidence" value="ECO:0007669"/>
    <property type="project" value="UniProtKB-KW"/>
</dbReference>
<dbReference type="PANTHER" id="PTHR24006">
    <property type="entry name" value="UBIQUITIN CARBOXYL-TERMINAL HYDROLASE"/>
    <property type="match status" value="1"/>
</dbReference>
<evidence type="ECO:0000256" key="4">
    <source>
        <dbReference type="ARBA" id="ARBA00022833"/>
    </source>
</evidence>
<comment type="similarity">
    <text evidence="1 6">Belongs to the peptidase C19 family.</text>
</comment>
<gene>
    <name evidence="9" type="primary">USP22</name>
    <name evidence="9" type="ORF">CEXT_236021</name>
</gene>
<keyword evidence="2" id="KW-0479">Metal-binding</keyword>
<dbReference type="InterPro" id="IPR038765">
    <property type="entry name" value="Papain-like_cys_pep_sf"/>
</dbReference>
<dbReference type="Pfam" id="PF02148">
    <property type="entry name" value="zf-UBP"/>
    <property type="match status" value="1"/>
</dbReference>
<dbReference type="PANTHER" id="PTHR24006:SF937">
    <property type="entry name" value="UBIQUITIN CARBOXYL-TERMINAL HYDROLASE"/>
    <property type="match status" value="1"/>
</dbReference>
<dbReference type="GO" id="GO:0005634">
    <property type="term" value="C:nucleus"/>
    <property type="evidence" value="ECO:0007669"/>
    <property type="project" value="TreeGrafter"/>
</dbReference>
<keyword evidence="6" id="KW-0645">Protease</keyword>
<dbReference type="PROSITE" id="PS00972">
    <property type="entry name" value="USP_1"/>
    <property type="match status" value="1"/>
</dbReference>
<organism evidence="9 10">
    <name type="scientific">Caerostris extrusa</name>
    <name type="common">Bark spider</name>
    <name type="synonym">Caerostris bankana</name>
    <dbReference type="NCBI Taxonomy" id="172846"/>
    <lineage>
        <taxon>Eukaryota</taxon>
        <taxon>Metazoa</taxon>
        <taxon>Ecdysozoa</taxon>
        <taxon>Arthropoda</taxon>
        <taxon>Chelicerata</taxon>
        <taxon>Arachnida</taxon>
        <taxon>Araneae</taxon>
        <taxon>Araneomorphae</taxon>
        <taxon>Entelegynae</taxon>
        <taxon>Araneoidea</taxon>
        <taxon>Araneidae</taxon>
        <taxon>Caerostris</taxon>
    </lineage>
</organism>
<dbReference type="PROSITE" id="PS50235">
    <property type="entry name" value="USP_3"/>
    <property type="match status" value="1"/>
</dbReference>
<sequence length="497" mass="57126">MNSTFCEHLKKYKKEEGLTNYKVIICYFVSCSSAASWKLKAEESYCRSCFVKGNKIQACLMCVYFGCTNKGHIQEHAIKNNHSLSADLRSGNIFCFVCNDYVYDDDFECIARQYKRKAGQAAGIPEIYIPWEPTKVEIQILKDNDGIKKMSDETRIGLRGILNLGNTCFMNCIVQVIVHTPLLRDYFLSDKHRHSKPRTDRCVACEMHSLFQGFYSGNKIPLVPDQLVYSLWTKAKYLVGNEQQDAHEFLVEILNAVHSFCRSQLSDESDFAPKKDFYNCNCIIHQTFTGCYQSQITCVQCGYTNSSIESFWDISLDLGDITPVQRKLTIEDCLRRFTTPERVPCAKCPSCQKYDTLTKQLIFKKLPVVIIFHLKRLLQDNSQRIYKKISTHVAFPEFLGMTPFMAVDPPSEIPSIDKTLHIEGNMFTLFGVVTHKGDQSGGHYISYIRQRCSKWYLCDDDVIYKCSLDTVLQSEGYLLFYHKQILEYGSVTNAFDC</sequence>
<dbReference type="InterPro" id="IPR001607">
    <property type="entry name" value="Znf_UBP"/>
</dbReference>
<dbReference type="Pfam" id="PF00443">
    <property type="entry name" value="UCH"/>
    <property type="match status" value="1"/>
</dbReference>
<dbReference type="Proteomes" id="UP001054945">
    <property type="component" value="Unassembled WGS sequence"/>
</dbReference>
<keyword evidence="6 9" id="KW-0378">Hydrolase</keyword>
<dbReference type="PROSITE" id="PS00973">
    <property type="entry name" value="USP_2"/>
    <property type="match status" value="1"/>
</dbReference>
<evidence type="ECO:0000259" key="7">
    <source>
        <dbReference type="PROSITE" id="PS50235"/>
    </source>
</evidence>
<dbReference type="InterPro" id="IPR001394">
    <property type="entry name" value="Peptidase_C19_UCH"/>
</dbReference>
<evidence type="ECO:0000256" key="6">
    <source>
        <dbReference type="RuleBase" id="RU366025"/>
    </source>
</evidence>
<comment type="catalytic activity">
    <reaction evidence="6">
        <text>Thiol-dependent hydrolysis of ester, thioester, amide, peptide and isopeptide bonds formed by the C-terminal Gly of ubiquitin (a 76-residue protein attached to proteins as an intracellular targeting signal).</text>
        <dbReference type="EC" id="3.4.19.12"/>
    </reaction>
</comment>
<dbReference type="EMBL" id="BPLR01008867">
    <property type="protein sequence ID" value="GIY27877.1"/>
    <property type="molecule type" value="Genomic_DNA"/>
</dbReference>
<dbReference type="AlphaFoldDB" id="A0AAV4S2P7"/>
<dbReference type="InterPro" id="IPR028889">
    <property type="entry name" value="USP"/>
</dbReference>
<dbReference type="EC" id="3.4.19.12" evidence="6"/>
<dbReference type="SUPFAM" id="SSF57850">
    <property type="entry name" value="RING/U-box"/>
    <property type="match status" value="1"/>
</dbReference>
<dbReference type="PROSITE" id="PS50271">
    <property type="entry name" value="ZF_UBP"/>
    <property type="match status" value="1"/>
</dbReference>
<evidence type="ECO:0000256" key="3">
    <source>
        <dbReference type="ARBA" id="ARBA00022771"/>
    </source>
</evidence>
<evidence type="ECO:0000259" key="8">
    <source>
        <dbReference type="PROSITE" id="PS50271"/>
    </source>
</evidence>
<dbReference type="GO" id="GO:0016579">
    <property type="term" value="P:protein deubiquitination"/>
    <property type="evidence" value="ECO:0007669"/>
    <property type="project" value="InterPro"/>
</dbReference>
<keyword evidence="4" id="KW-0862">Zinc</keyword>
<evidence type="ECO:0000256" key="1">
    <source>
        <dbReference type="ARBA" id="ARBA00009085"/>
    </source>
</evidence>
<evidence type="ECO:0000256" key="5">
    <source>
        <dbReference type="PROSITE-ProRule" id="PRU00502"/>
    </source>
</evidence>
<evidence type="ECO:0000313" key="10">
    <source>
        <dbReference type="Proteomes" id="UP001054945"/>
    </source>
</evidence>
<dbReference type="Gene3D" id="3.30.40.10">
    <property type="entry name" value="Zinc/RING finger domain, C3HC4 (zinc finger)"/>
    <property type="match status" value="1"/>
</dbReference>
<accession>A0AAV4S2P7</accession>
<comment type="caution">
    <text evidence="9">The sequence shown here is derived from an EMBL/GenBank/DDBJ whole genome shotgun (WGS) entry which is preliminary data.</text>
</comment>
<dbReference type="Gene3D" id="3.90.70.10">
    <property type="entry name" value="Cysteine proteinases"/>
    <property type="match status" value="1"/>
</dbReference>
<dbReference type="GO" id="GO:0004843">
    <property type="term" value="F:cysteine-type deubiquitinase activity"/>
    <property type="evidence" value="ECO:0007669"/>
    <property type="project" value="UniProtKB-UniRule"/>
</dbReference>
<dbReference type="InterPro" id="IPR013083">
    <property type="entry name" value="Znf_RING/FYVE/PHD"/>
</dbReference>
<feature type="domain" description="UBP-type" evidence="8">
    <location>
        <begin position="4"/>
        <end position="121"/>
    </location>
</feature>
<reference evidence="9 10" key="1">
    <citation type="submission" date="2021-06" db="EMBL/GenBank/DDBJ databases">
        <title>Caerostris extrusa draft genome.</title>
        <authorList>
            <person name="Kono N."/>
            <person name="Arakawa K."/>
        </authorList>
    </citation>
    <scope>NUCLEOTIDE SEQUENCE [LARGE SCALE GENOMIC DNA]</scope>
</reference>
<evidence type="ECO:0000313" key="9">
    <source>
        <dbReference type="EMBL" id="GIY27877.1"/>
    </source>
</evidence>